<organism evidence="4 5">
    <name type="scientific">Caerostris darwini</name>
    <dbReference type="NCBI Taxonomy" id="1538125"/>
    <lineage>
        <taxon>Eukaryota</taxon>
        <taxon>Metazoa</taxon>
        <taxon>Ecdysozoa</taxon>
        <taxon>Arthropoda</taxon>
        <taxon>Chelicerata</taxon>
        <taxon>Arachnida</taxon>
        <taxon>Araneae</taxon>
        <taxon>Araneomorphae</taxon>
        <taxon>Entelegynae</taxon>
        <taxon>Araneoidea</taxon>
        <taxon>Araneidae</taxon>
        <taxon>Caerostris</taxon>
    </lineage>
</organism>
<keyword evidence="1" id="KW-0863">Zinc-finger</keyword>
<evidence type="ECO:0000256" key="1">
    <source>
        <dbReference type="PROSITE-ProRule" id="PRU00042"/>
    </source>
</evidence>
<feature type="compositionally biased region" description="Basic residues" evidence="2">
    <location>
        <begin position="95"/>
        <end position="105"/>
    </location>
</feature>
<protein>
    <recommendedName>
        <fullName evidence="3">C2H2-type domain-containing protein</fullName>
    </recommendedName>
</protein>
<keyword evidence="5" id="KW-1185">Reference proteome</keyword>
<dbReference type="EMBL" id="BPLQ01005263">
    <property type="protein sequence ID" value="GIY13583.1"/>
    <property type="molecule type" value="Genomic_DNA"/>
</dbReference>
<dbReference type="Proteomes" id="UP001054837">
    <property type="component" value="Unassembled WGS sequence"/>
</dbReference>
<dbReference type="PROSITE" id="PS50157">
    <property type="entry name" value="ZINC_FINGER_C2H2_2"/>
    <property type="match status" value="1"/>
</dbReference>
<proteinExistence type="predicted"/>
<sequence>MKGSLIKHLRFVHHVSIVTCEFECDICHLKILSKPREDPCFAVDSNPIVIDVKQILQCSSCPASFSSALGLQNHLKAHKKAEVLSQLPALTIPPSRRRKRAKKARPTASPSSDEDNMHISEVSQVLDDILNCDPSSEGVSLLSDAYAQIVVKAIQIVFPSSAPAPVTTNRAINIEDPQECQKLYRRNRRAIREIKDAAGERCMLPPEAV</sequence>
<feature type="domain" description="C2H2-type" evidence="3">
    <location>
        <begin position="56"/>
        <end position="83"/>
    </location>
</feature>
<comment type="caution">
    <text evidence="4">The sequence shown here is derived from an EMBL/GenBank/DDBJ whole genome shotgun (WGS) entry which is preliminary data.</text>
</comment>
<feature type="region of interest" description="Disordered" evidence="2">
    <location>
        <begin position="95"/>
        <end position="118"/>
    </location>
</feature>
<keyword evidence="1" id="KW-0479">Metal-binding</keyword>
<dbReference type="InterPro" id="IPR013087">
    <property type="entry name" value="Znf_C2H2_type"/>
</dbReference>
<keyword evidence="1" id="KW-0862">Zinc</keyword>
<evidence type="ECO:0000313" key="4">
    <source>
        <dbReference type="EMBL" id="GIY13583.1"/>
    </source>
</evidence>
<accession>A0AAV4QU57</accession>
<evidence type="ECO:0000313" key="5">
    <source>
        <dbReference type="Proteomes" id="UP001054837"/>
    </source>
</evidence>
<gene>
    <name evidence="4" type="ORF">CDAR_567191</name>
</gene>
<name>A0AAV4QU57_9ARAC</name>
<dbReference type="GO" id="GO:0008270">
    <property type="term" value="F:zinc ion binding"/>
    <property type="evidence" value="ECO:0007669"/>
    <property type="project" value="UniProtKB-KW"/>
</dbReference>
<evidence type="ECO:0000259" key="3">
    <source>
        <dbReference type="PROSITE" id="PS50157"/>
    </source>
</evidence>
<reference evidence="4 5" key="1">
    <citation type="submission" date="2021-06" db="EMBL/GenBank/DDBJ databases">
        <title>Caerostris darwini draft genome.</title>
        <authorList>
            <person name="Kono N."/>
            <person name="Arakawa K."/>
        </authorList>
    </citation>
    <scope>NUCLEOTIDE SEQUENCE [LARGE SCALE GENOMIC DNA]</scope>
</reference>
<evidence type="ECO:0000256" key="2">
    <source>
        <dbReference type="SAM" id="MobiDB-lite"/>
    </source>
</evidence>
<dbReference type="AlphaFoldDB" id="A0AAV4QU57"/>
<dbReference type="PROSITE" id="PS00028">
    <property type="entry name" value="ZINC_FINGER_C2H2_1"/>
    <property type="match status" value="1"/>
</dbReference>